<name>A0A0C2MYE9_THEKT</name>
<dbReference type="AlphaFoldDB" id="A0A0C2MYE9"/>
<dbReference type="Proteomes" id="UP000031668">
    <property type="component" value="Unassembled WGS sequence"/>
</dbReference>
<gene>
    <name evidence="1" type="ORF">RF11_01898</name>
</gene>
<proteinExistence type="predicted"/>
<dbReference type="EMBL" id="JWZT01003493">
    <property type="protein sequence ID" value="KII66632.1"/>
    <property type="molecule type" value="Genomic_DNA"/>
</dbReference>
<reference evidence="1 2" key="1">
    <citation type="journal article" date="2014" name="Genome Biol. Evol.">
        <title>The genome of the myxosporean Thelohanellus kitauei shows adaptations to nutrient acquisition within its fish host.</title>
        <authorList>
            <person name="Yang Y."/>
            <person name="Xiong J."/>
            <person name="Zhou Z."/>
            <person name="Huo F."/>
            <person name="Miao W."/>
            <person name="Ran C."/>
            <person name="Liu Y."/>
            <person name="Zhang J."/>
            <person name="Feng J."/>
            <person name="Wang M."/>
            <person name="Wang M."/>
            <person name="Wang L."/>
            <person name="Yao B."/>
        </authorList>
    </citation>
    <scope>NUCLEOTIDE SEQUENCE [LARGE SCALE GENOMIC DNA]</scope>
    <source>
        <strain evidence="1">Wuqing</strain>
    </source>
</reference>
<sequence>MDLQVKGVVCSILILMDSVNFVSGGKLFKKNTSQSPSEGVIRLHDPNSRMPGNKFSSIWPSGPFRSMSIDDTVNTTPKEPILVEKSPKTNIEMAEEPTTSEPASFEESQGTSFGFVEQQAMIEPAEMGEISKPVDEPAYIELPKAKCRDIEYRFHFIPALRRRNEPMTRGSSYDDAIGNVAKCFFDLGSVVPNEAVQRFLRIENCFNVHVRQKSSYSFDFERLVKDFFVCLEEYRKSAEYTKNFVEVTWRPHPLTVDYPSSKISLTSILRSPGAASRKIKRVKFDIPGDPVVDATEDLGPDGEPLSCAF</sequence>
<organism evidence="1 2">
    <name type="scientific">Thelohanellus kitauei</name>
    <name type="common">Myxosporean</name>
    <dbReference type="NCBI Taxonomy" id="669202"/>
    <lineage>
        <taxon>Eukaryota</taxon>
        <taxon>Metazoa</taxon>
        <taxon>Cnidaria</taxon>
        <taxon>Myxozoa</taxon>
        <taxon>Myxosporea</taxon>
        <taxon>Bivalvulida</taxon>
        <taxon>Platysporina</taxon>
        <taxon>Myxobolidae</taxon>
        <taxon>Thelohanellus</taxon>
    </lineage>
</organism>
<evidence type="ECO:0000313" key="2">
    <source>
        <dbReference type="Proteomes" id="UP000031668"/>
    </source>
</evidence>
<keyword evidence="2" id="KW-1185">Reference proteome</keyword>
<protein>
    <submittedName>
        <fullName evidence="1">Uncharacterized protein</fullName>
    </submittedName>
</protein>
<evidence type="ECO:0000313" key="1">
    <source>
        <dbReference type="EMBL" id="KII66632.1"/>
    </source>
</evidence>
<comment type="caution">
    <text evidence="1">The sequence shown here is derived from an EMBL/GenBank/DDBJ whole genome shotgun (WGS) entry which is preliminary data.</text>
</comment>
<accession>A0A0C2MYE9</accession>